<dbReference type="GO" id="GO:0005524">
    <property type="term" value="F:ATP binding"/>
    <property type="evidence" value="ECO:0007669"/>
    <property type="project" value="InterPro"/>
</dbReference>
<dbReference type="Pfam" id="PF17864">
    <property type="entry name" value="AAA_lid_4"/>
    <property type="match status" value="1"/>
</dbReference>
<dbReference type="InterPro" id="IPR004605">
    <property type="entry name" value="DNA_helicase_Holl-junc_RuvB"/>
</dbReference>
<dbReference type="SUPFAM" id="SSF52540">
    <property type="entry name" value="P-loop containing nucleoside triphosphate hydrolases"/>
    <property type="match status" value="1"/>
</dbReference>
<dbReference type="AlphaFoldDB" id="X0ZUF4"/>
<protein>
    <recommendedName>
        <fullName evidence="1">RuvB AAA lid domain-containing protein</fullName>
    </recommendedName>
</protein>
<gene>
    <name evidence="2" type="ORF">S01H4_09082</name>
</gene>
<dbReference type="PANTHER" id="PTHR42848:SF1">
    <property type="entry name" value="HOLLIDAY JUNCTION BRANCH MIGRATION COMPLEX SUBUNIT RUVB"/>
    <property type="match status" value="1"/>
</dbReference>
<dbReference type="Gene3D" id="1.10.8.60">
    <property type="match status" value="1"/>
</dbReference>
<dbReference type="EMBL" id="BART01003220">
    <property type="protein sequence ID" value="GAG73014.1"/>
    <property type="molecule type" value="Genomic_DNA"/>
</dbReference>
<dbReference type="GO" id="GO:0006281">
    <property type="term" value="P:DNA repair"/>
    <property type="evidence" value="ECO:0007669"/>
    <property type="project" value="InterPro"/>
</dbReference>
<dbReference type="InterPro" id="IPR027417">
    <property type="entry name" value="P-loop_NTPase"/>
</dbReference>
<dbReference type="InterPro" id="IPR041445">
    <property type="entry name" value="AAA_lid_4"/>
</dbReference>
<evidence type="ECO:0000259" key="1">
    <source>
        <dbReference type="Pfam" id="PF17864"/>
    </source>
</evidence>
<feature type="domain" description="RuvB AAA lid" evidence="1">
    <location>
        <begin position="6"/>
        <end position="79"/>
    </location>
</feature>
<organism evidence="2">
    <name type="scientific">marine sediment metagenome</name>
    <dbReference type="NCBI Taxonomy" id="412755"/>
    <lineage>
        <taxon>unclassified sequences</taxon>
        <taxon>metagenomes</taxon>
        <taxon>ecological metagenomes</taxon>
    </lineage>
</organism>
<dbReference type="GO" id="GO:0009378">
    <property type="term" value="F:four-way junction helicase activity"/>
    <property type="evidence" value="ECO:0007669"/>
    <property type="project" value="InterPro"/>
</dbReference>
<name>X0ZUF4_9ZZZZ</name>
<comment type="caution">
    <text evidence="2">The sequence shown here is derived from an EMBL/GenBank/DDBJ whole genome shotgun (WGS) entry which is preliminary data.</text>
</comment>
<reference evidence="2" key="1">
    <citation type="journal article" date="2014" name="Front. Microbiol.">
        <title>High frequency of phylogenetically diverse reductive dehalogenase-homologous genes in deep subseafloor sedimentary metagenomes.</title>
        <authorList>
            <person name="Kawai M."/>
            <person name="Futagami T."/>
            <person name="Toyoda A."/>
            <person name="Takaki Y."/>
            <person name="Nishi S."/>
            <person name="Hori S."/>
            <person name="Arai W."/>
            <person name="Tsubouchi T."/>
            <person name="Morono Y."/>
            <person name="Uchiyama I."/>
            <person name="Ito T."/>
            <person name="Fujiyama A."/>
            <person name="Inagaki F."/>
            <person name="Takami H."/>
        </authorList>
    </citation>
    <scope>NUCLEOTIDE SEQUENCE</scope>
    <source>
        <strain evidence="2">Expedition CK06-06</strain>
    </source>
</reference>
<sequence length="98" mass="11136">IRLDYYKVDEIEKIVRRSAKILNVEIDEKGSLEIAKRARGTPRVANRLLKRVRDYAIVKADGKINGGVALDGLELLDVDEEGLDNLLHLHQLIHIQLI</sequence>
<evidence type="ECO:0000313" key="2">
    <source>
        <dbReference type="EMBL" id="GAG73014.1"/>
    </source>
</evidence>
<dbReference type="PANTHER" id="PTHR42848">
    <property type="match status" value="1"/>
</dbReference>
<proteinExistence type="predicted"/>
<accession>X0ZUF4</accession>
<feature type="non-terminal residue" evidence="2">
    <location>
        <position position="1"/>
    </location>
</feature>
<dbReference type="GO" id="GO:0006310">
    <property type="term" value="P:DNA recombination"/>
    <property type="evidence" value="ECO:0007669"/>
    <property type="project" value="InterPro"/>
</dbReference>
<dbReference type="GO" id="GO:0003677">
    <property type="term" value="F:DNA binding"/>
    <property type="evidence" value="ECO:0007669"/>
    <property type="project" value="InterPro"/>
</dbReference>